<evidence type="ECO:0000256" key="3">
    <source>
        <dbReference type="ARBA" id="ARBA00022692"/>
    </source>
</evidence>
<keyword evidence="2" id="KW-1003">Cell membrane</keyword>
<evidence type="ECO:0000256" key="5">
    <source>
        <dbReference type="ARBA" id="ARBA00023136"/>
    </source>
</evidence>
<keyword evidence="3 6" id="KW-0812">Transmembrane</keyword>
<sequence>MIEGVLKKGEKKDKKESLDTLAPRRRVWWSLGFALLGLSILVTQAYYHPEQVHTDPVPAENSNPFGKVSHLADLLFRMLGYGAWCVPWILFTAAYLCFADVTKRIVWLKMGSALVFCLSLSILGSVFSVEIGEQIEQDVSEYAQKYTKGAGGACGYLYSGVPAADGVFYGGPLFH</sequence>
<proteinExistence type="predicted"/>
<dbReference type="GO" id="GO:0005886">
    <property type="term" value="C:plasma membrane"/>
    <property type="evidence" value="ECO:0007669"/>
    <property type="project" value="UniProtKB-SubCell"/>
</dbReference>
<evidence type="ECO:0000256" key="6">
    <source>
        <dbReference type="SAM" id="Phobius"/>
    </source>
</evidence>
<evidence type="ECO:0000313" key="8">
    <source>
        <dbReference type="EMBL" id="SVE59445.1"/>
    </source>
</evidence>
<evidence type="ECO:0000256" key="1">
    <source>
        <dbReference type="ARBA" id="ARBA00004651"/>
    </source>
</evidence>
<feature type="non-terminal residue" evidence="8">
    <location>
        <position position="175"/>
    </location>
</feature>
<keyword evidence="5 6" id="KW-0472">Membrane</keyword>
<feature type="domain" description="DNA translocase FtsK 4TM region" evidence="7">
    <location>
        <begin position="29"/>
        <end position="158"/>
    </location>
</feature>
<name>A0A383ET96_9ZZZZ</name>
<feature type="transmembrane region" description="Helical" evidence="6">
    <location>
        <begin position="105"/>
        <end position="127"/>
    </location>
</feature>
<dbReference type="Pfam" id="PF13491">
    <property type="entry name" value="FtsK_4TM"/>
    <property type="match status" value="1"/>
</dbReference>
<gene>
    <name evidence="8" type="ORF">METZ01_LOCUS512299</name>
</gene>
<accession>A0A383ET96</accession>
<dbReference type="InterPro" id="IPR025199">
    <property type="entry name" value="FtsK_4TM"/>
</dbReference>
<feature type="transmembrane region" description="Helical" evidence="6">
    <location>
        <begin position="27"/>
        <end position="47"/>
    </location>
</feature>
<dbReference type="EMBL" id="UINC01228226">
    <property type="protein sequence ID" value="SVE59445.1"/>
    <property type="molecule type" value="Genomic_DNA"/>
</dbReference>
<protein>
    <recommendedName>
        <fullName evidence="7">DNA translocase FtsK 4TM region domain-containing protein</fullName>
    </recommendedName>
</protein>
<evidence type="ECO:0000256" key="4">
    <source>
        <dbReference type="ARBA" id="ARBA00022989"/>
    </source>
</evidence>
<evidence type="ECO:0000256" key="2">
    <source>
        <dbReference type="ARBA" id="ARBA00022475"/>
    </source>
</evidence>
<feature type="non-terminal residue" evidence="8">
    <location>
        <position position="1"/>
    </location>
</feature>
<reference evidence="8" key="1">
    <citation type="submission" date="2018-05" db="EMBL/GenBank/DDBJ databases">
        <authorList>
            <person name="Lanie J.A."/>
            <person name="Ng W.-L."/>
            <person name="Kazmierczak K.M."/>
            <person name="Andrzejewski T.M."/>
            <person name="Davidsen T.M."/>
            <person name="Wayne K.J."/>
            <person name="Tettelin H."/>
            <person name="Glass J.I."/>
            <person name="Rusch D."/>
            <person name="Podicherti R."/>
            <person name="Tsui H.-C.T."/>
            <person name="Winkler M.E."/>
        </authorList>
    </citation>
    <scope>NUCLEOTIDE SEQUENCE</scope>
</reference>
<evidence type="ECO:0000259" key="7">
    <source>
        <dbReference type="Pfam" id="PF13491"/>
    </source>
</evidence>
<comment type="subcellular location">
    <subcellularLocation>
        <location evidence="1">Cell membrane</location>
        <topology evidence="1">Multi-pass membrane protein</topology>
    </subcellularLocation>
</comment>
<dbReference type="AlphaFoldDB" id="A0A383ET96"/>
<keyword evidence="4 6" id="KW-1133">Transmembrane helix</keyword>
<organism evidence="8">
    <name type="scientific">marine metagenome</name>
    <dbReference type="NCBI Taxonomy" id="408172"/>
    <lineage>
        <taxon>unclassified sequences</taxon>
        <taxon>metagenomes</taxon>
        <taxon>ecological metagenomes</taxon>
    </lineage>
</organism>
<feature type="transmembrane region" description="Helical" evidence="6">
    <location>
        <begin position="78"/>
        <end position="98"/>
    </location>
</feature>